<organism evidence="1 2">
    <name type="scientific">Necator americanus</name>
    <name type="common">Human hookworm</name>
    <dbReference type="NCBI Taxonomy" id="51031"/>
    <lineage>
        <taxon>Eukaryota</taxon>
        <taxon>Metazoa</taxon>
        <taxon>Ecdysozoa</taxon>
        <taxon>Nematoda</taxon>
        <taxon>Chromadorea</taxon>
        <taxon>Rhabditida</taxon>
        <taxon>Rhabditina</taxon>
        <taxon>Rhabditomorpha</taxon>
        <taxon>Strongyloidea</taxon>
        <taxon>Ancylostomatidae</taxon>
        <taxon>Bunostominae</taxon>
        <taxon>Necator</taxon>
    </lineage>
</organism>
<reference evidence="1 2" key="1">
    <citation type="submission" date="2023-08" db="EMBL/GenBank/DDBJ databases">
        <title>A Necator americanus chromosomal reference genome.</title>
        <authorList>
            <person name="Ilik V."/>
            <person name="Petrzelkova K.J."/>
            <person name="Pardy F."/>
            <person name="Fuh T."/>
            <person name="Niatou-Singa F.S."/>
            <person name="Gouil Q."/>
            <person name="Baker L."/>
            <person name="Ritchie M.E."/>
            <person name="Jex A.R."/>
            <person name="Gazzola D."/>
            <person name="Li H."/>
            <person name="Toshio Fujiwara R."/>
            <person name="Zhan B."/>
            <person name="Aroian R.V."/>
            <person name="Pafco B."/>
            <person name="Schwarz E.M."/>
        </authorList>
    </citation>
    <scope>NUCLEOTIDE SEQUENCE [LARGE SCALE GENOMIC DNA]</scope>
    <source>
        <strain evidence="1 2">Aroian</strain>
        <tissue evidence="1">Whole animal</tissue>
    </source>
</reference>
<dbReference type="EMBL" id="JAVFWL010000006">
    <property type="protein sequence ID" value="KAK6759291.1"/>
    <property type="molecule type" value="Genomic_DNA"/>
</dbReference>
<sequence>MVATLQTTAFTRAALIDMMTKEIRQEATNRTIYHYLTKLDLTCLKDDECTKKFRQRMFINIGLRIKKGVVEEESYVN</sequence>
<dbReference type="Proteomes" id="UP001303046">
    <property type="component" value="Unassembled WGS sequence"/>
</dbReference>
<comment type="caution">
    <text evidence="1">The sequence shown here is derived from an EMBL/GenBank/DDBJ whole genome shotgun (WGS) entry which is preliminary data.</text>
</comment>
<gene>
    <name evidence="1" type="primary">Necator_chrX.g21258</name>
    <name evidence="1" type="ORF">RB195_021097</name>
</gene>
<keyword evidence="2" id="KW-1185">Reference proteome</keyword>
<proteinExistence type="predicted"/>
<evidence type="ECO:0000313" key="1">
    <source>
        <dbReference type="EMBL" id="KAK6759291.1"/>
    </source>
</evidence>
<name>A0ABR1E9J5_NECAM</name>
<evidence type="ECO:0000313" key="2">
    <source>
        <dbReference type="Proteomes" id="UP001303046"/>
    </source>
</evidence>
<protein>
    <submittedName>
        <fullName evidence="1">Uncharacterized protein</fullName>
    </submittedName>
</protein>
<accession>A0ABR1E9J5</accession>